<evidence type="ECO:0000259" key="5">
    <source>
        <dbReference type="PROSITE" id="PS50110"/>
    </source>
</evidence>
<keyword evidence="1 2" id="KW-0597">Phosphoprotein</keyword>
<organism evidence="6 7">
    <name type="scientific">Allohahella marinimesophila</name>
    <dbReference type="NCBI Taxonomy" id="1054972"/>
    <lineage>
        <taxon>Bacteria</taxon>
        <taxon>Pseudomonadati</taxon>
        <taxon>Pseudomonadota</taxon>
        <taxon>Gammaproteobacteria</taxon>
        <taxon>Oceanospirillales</taxon>
        <taxon>Hahellaceae</taxon>
        <taxon>Allohahella</taxon>
    </lineage>
</organism>
<dbReference type="PANTHER" id="PTHR44591:SF3">
    <property type="entry name" value="RESPONSE REGULATORY DOMAIN-CONTAINING PROTEIN"/>
    <property type="match status" value="1"/>
</dbReference>
<feature type="transmembrane region" description="Helical" evidence="4">
    <location>
        <begin position="424"/>
        <end position="443"/>
    </location>
</feature>
<keyword evidence="7" id="KW-1185">Reference proteome</keyword>
<accession>A0ABP7NS74</accession>
<dbReference type="InterPro" id="IPR011006">
    <property type="entry name" value="CheY-like_superfamily"/>
</dbReference>
<dbReference type="CDD" id="cd17546">
    <property type="entry name" value="REC_hyHK_CKI1_RcsC-like"/>
    <property type="match status" value="1"/>
</dbReference>
<evidence type="ECO:0000313" key="6">
    <source>
        <dbReference type="EMBL" id="GAA3951446.1"/>
    </source>
</evidence>
<dbReference type="Pfam" id="PF00072">
    <property type="entry name" value="Response_reg"/>
    <property type="match status" value="1"/>
</dbReference>
<protein>
    <recommendedName>
        <fullName evidence="5">Response regulatory domain-containing protein</fullName>
    </recommendedName>
</protein>
<dbReference type="EMBL" id="BAABBO010000001">
    <property type="protein sequence ID" value="GAA3951446.1"/>
    <property type="molecule type" value="Genomic_DNA"/>
</dbReference>
<dbReference type="Proteomes" id="UP001501337">
    <property type="component" value="Unassembled WGS sequence"/>
</dbReference>
<keyword evidence="4" id="KW-1133">Transmembrane helix</keyword>
<sequence>MALQTALVVDDSKLARITLQRLLEKHQLRVQTAESAKDALAMIDMQKPDIIFMDHLMPEMDGFEATQEIKRNASTTHIPVIMCTGKEGVDDYDAQARAIGASGTLSKPPQADALAAVLREAGNASTPAPAATAPTPEPAQADIPQPRVFQSELDQASLDKIVAQVQKALDEKLLAPAFAGIESRLKTIESEVVDLASAEAATPPSMSADDIRASVGEQVRSRFSDLFESRIRPQIQTDVDKAMQAVQPVAAAPAKTPEDEAAVTARIVSDVERTLRPMFDSELQAVEERVQTAMDETLSEWRRDLDQQMRVIAEESVLTQKSDGSVDIDAAVARLREEMSDVATASAVGAVDSAIEDRLQTWQSRLDAAIADMQRQLSETSRADTGFSDDVQAQIEALVSEKVAVAGGVLHEQSDAAAAQSSSGGSGMLLGIAGIVIATIALVKSFGVF</sequence>
<feature type="compositionally biased region" description="Low complexity" evidence="3">
    <location>
        <begin position="124"/>
        <end position="141"/>
    </location>
</feature>
<keyword evidence="4" id="KW-0812">Transmembrane</keyword>
<gene>
    <name evidence="6" type="ORF">GCM10022278_08220</name>
</gene>
<evidence type="ECO:0000256" key="1">
    <source>
        <dbReference type="ARBA" id="ARBA00022553"/>
    </source>
</evidence>
<evidence type="ECO:0000256" key="2">
    <source>
        <dbReference type="PROSITE-ProRule" id="PRU00169"/>
    </source>
</evidence>
<evidence type="ECO:0000256" key="4">
    <source>
        <dbReference type="SAM" id="Phobius"/>
    </source>
</evidence>
<feature type="region of interest" description="Disordered" evidence="3">
    <location>
        <begin position="122"/>
        <end position="142"/>
    </location>
</feature>
<evidence type="ECO:0000256" key="3">
    <source>
        <dbReference type="SAM" id="MobiDB-lite"/>
    </source>
</evidence>
<dbReference type="PROSITE" id="PS50110">
    <property type="entry name" value="RESPONSE_REGULATORY"/>
    <property type="match status" value="1"/>
</dbReference>
<name>A0ABP7NS74_9GAMM</name>
<dbReference type="InterPro" id="IPR001789">
    <property type="entry name" value="Sig_transdc_resp-reg_receiver"/>
</dbReference>
<keyword evidence="4" id="KW-0472">Membrane</keyword>
<comment type="caution">
    <text evidence="6">The sequence shown here is derived from an EMBL/GenBank/DDBJ whole genome shotgun (WGS) entry which is preliminary data.</text>
</comment>
<dbReference type="SMART" id="SM00448">
    <property type="entry name" value="REC"/>
    <property type="match status" value="1"/>
</dbReference>
<dbReference type="Gene3D" id="3.40.50.2300">
    <property type="match status" value="1"/>
</dbReference>
<feature type="modified residue" description="4-aspartylphosphate" evidence="2">
    <location>
        <position position="54"/>
    </location>
</feature>
<dbReference type="InterPro" id="IPR050595">
    <property type="entry name" value="Bact_response_regulator"/>
</dbReference>
<evidence type="ECO:0000313" key="7">
    <source>
        <dbReference type="Proteomes" id="UP001501337"/>
    </source>
</evidence>
<dbReference type="PANTHER" id="PTHR44591">
    <property type="entry name" value="STRESS RESPONSE REGULATOR PROTEIN 1"/>
    <property type="match status" value="1"/>
</dbReference>
<reference evidence="7" key="1">
    <citation type="journal article" date="2019" name="Int. J. Syst. Evol. Microbiol.">
        <title>The Global Catalogue of Microorganisms (GCM) 10K type strain sequencing project: providing services to taxonomists for standard genome sequencing and annotation.</title>
        <authorList>
            <consortium name="The Broad Institute Genomics Platform"/>
            <consortium name="The Broad Institute Genome Sequencing Center for Infectious Disease"/>
            <person name="Wu L."/>
            <person name="Ma J."/>
        </authorList>
    </citation>
    <scope>NUCLEOTIDE SEQUENCE [LARGE SCALE GENOMIC DNA]</scope>
    <source>
        <strain evidence="7">JCM 17555</strain>
    </source>
</reference>
<proteinExistence type="predicted"/>
<dbReference type="SUPFAM" id="SSF52172">
    <property type="entry name" value="CheY-like"/>
    <property type="match status" value="1"/>
</dbReference>
<dbReference type="RefSeq" id="WP_344803542.1">
    <property type="nucleotide sequence ID" value="NZ_BAABBO010000001.1"/>
</dbReference>
<feature type="domain" description="Response regulatory" evidence="5">
    <location>
        <begin position="5"/>
        <end position="122"/>
    </location>
</feature>